<dbReference type="Proteomes" id="UP000295662">
    <property type="component" value="Unassembled WGS sequence"/>
</dbReference>
<accession>A0A4R7SNZ8</accession>
<dbReference type="AlphaFoldDB" id="A0A4R7SNZ8"/>
<gene>
    <name evidence="4" type="ORF">EI77_00223</name>
</gene>
<feature type="coiled-coil region" evidence="1">
    <location>
        <begin position="96"/>
        <end position="137"/>
    </location>
</feature>
<comment type="caution">
    <text evidence="4">The sequence shown here is derived from an EMBL/GenBank/DDBJ whole genome shotgun (WGS) entry which is preliminary data.</text>
</comment>
<proteinExistence type="predicted"/>
<dbReference type="EMBL" id="SOCA01000001">
    <property type="protein sequence ID" value="TDU80922.1"/>
    <property type="molecule type" value="Genomic_DNA"/>
</dbReference>
<reference evidence="4 5" key="1">
    <citation type="submission" date="2019-03" db="EMBL/GenBank/DDBJ databases">
        <title>Genomic Encyclopedia of Archaeal and Bacterial Type Strains, Phase II (KMG-II): from individual species to whole genera.</title>
        <authorList>
            <person name="Goeker M."/>
        </authorList>
    </citation>
    <scope>NUCLEOTIDE SEQUENCE [LARGE SCALE GENOMIC DNA]</scope>
    <source>
        <strain evidence="4 5">ATCC 25309</strain>
    </source>
</reference>
<keyword evidence="1" id="KW-0175">Coiled coil</keyword>
<evidence type="ECO:0000313" key="4">
    <source>
        <dbReference type="EMBL" id="TDU80922.1"/>
    </source>
</evidence>
<evidence type="ECO:0000256" key="1">
    <source>
        <dbReference type="SAM" id="Coils"/>
    </source>
</evidence>
<keyword evidence="5" id="KW-1185">Reference proteome</keyword>
<protein>
    <submittedName>
        <fullName evidence="4">Uncharacterized protein</fullName>
    </submittedName>
</protein>
<sequence>MADHPPSTPARKPLLQDASPAPETVATHSRVLVTGGRTIKPEASRPVGTSWAPIIVLAFFQLGLLAAALAWGTTYVSRQVTNAKIGRSESGTGENTGALKNSLERANAQIAALQRQLDAQDEERARTQNRLQEMADRMALVIQQSSYAPTGDAPRISNADASQIAAMLPSVTPATGELILIKERNRLTSYADKAIATGSRESLQALVDAMMDPAMKHLIHAAQAEFKRVQAYYDMGIGIDPGYTLPVRELFKDTPVTREADLTPGQLHGLLQDQKQPWETRLRAAYLLRSSTEAETNSLLLKTLKDDPTLDVAKQAQITFENRVGRKFRLFDIPAIEAWWQAQGGDKPVLKMIEPGK</sequence>
<organism evidence="4 5">
    <name type="scientific">Prosthecobacter fusiformis</name>
    <dbReference type="NCBI Taxonomy" id="48464"/>
    <lineage>
        <taxon>Bacteria</taxon>
        <taxon>Pseudomonadati</taxon>
        <taxon>Verrucomicrobiota</taxon>
        <taxon>Verrucomicrobiia</taxon>
        <taxon>Verrucomicrobiales</taxon>
        <taxon>Verrucomicrobiaceae</taxon>
        <taxon>Prosthecobacter</taxon>
    </lineage>
</organism>
<evidence type="ECO:0000256" key="2">
    <source>
        <dbReference type="SAM" id="MobiDB-lite"/>
    </source>
</evidence>
<keyword evidence="3" id="KW-1133">Transmembrane helix</keyword>
<feature type="region of interest" description="Disordered" evidence="2">
    <location>
        <begin position="1"/>
        <end position="25"/>
    </location>
</feature>
<dbReference type="OrthoDB" id="178790at2"/>
<feature type="transmembrane region" description="Helical" evidence="3">
    <location>
        <begin position="51"/>
        <end position="71"/>
    </location>
</feature>
<evidence type="ECO:0000256" key="3">
    <source>
        <dbReference type="SAM" id="Phobius"/>
    </source>
</evidence>
<keyword evidence="3" id="KW-0472">Membrane</keyword>
<evidence type="ECO:0000313" key="5">
    <source>
        <dbReference type="Proteomes" id="UP000295662"/>
    </source>
</evidence>
<dbReference type="RefSeq" id="WP_133792913.1">
    <property type="nucleotide sequence ID" value="NZ_SOCA01000001.1"/>
</dbReference>
<name>A0A4R7SNZ8_9BACT</name>
<keyword evidence="3" id="KW-0812">Transmembrane</keyword>